<evidence type="ECO:0000313" key="3">
    <source>
        <dbReference type="EMBL" id="VEH84917.1"/>
    </source>
</evidence>
<reference evidence="2 4" key="1">
    <citation type="submission" date="2015-11" db="EMBL/GenBank/DDBJ databases">
        <title>Identification of large and diverse effector repertoires of 38 Legionella species.</title>
        <authorList>
            <person name="Burstein D."/>
            <person name="Amaro F."/>
            <person name="Zusman T."/>
            <person name="Lifshitz Z."/>
            <person name="Cohen O."/>
            <person name="Gilbert J.A."/>
            <person name="Pupko T."/>
            <person name="Shuman H.A."/>
            <person name="Segal G."/>
        </authorList>
    </citation>
    <scope>NUCLEOTIDE SEQUENCE [LARGE SCALE GENOMIC DNA]</scope>
    <source>
        <strain evidence="2 4">1762-AUS-E</strain>
    </source>
</reference>
<dbReference type="PANTHER" id="PTHR45642">
    <property type="entry name" value="GDSL ESTERASE/LIPASE EXL3"/>
    <property type="match status" value="1"/>
</dbReference>
<dbReference type="GO" id="GO:0016788">
    <property type="term" value="F:hydrolase activity, acting on ester bonds"/>
    <property type="evidence" value="ECO:0007669"/>
    <property type="project" value="InterPro"/>
</dbReference>
<dbReference type="PANTHER" id="PTHR45642:SF139">
    <property type="entry name" value="SGNH HYDROLASE-TYPE ESTERASE DOMAIN-CONTAINING PROTEIN"/>
    <property type="match status" value="1"/>
</dbReference>
<keyword evidence="3" id="KW-0614">Plasmid</keyword>
<accession>A0A0W0R5H9</accession>
<geneLocation type="plasmid" evidence="3 5">
    <name>9</name>
</geneLocation>
<dbReference type="CDD" id="cd01846">
    <property type="entry name" value="fatty_acyltransferase_like"/>
    <property type="match status" value="1"/>
</dbReference>
<dbReference type="Proteomes" id="UP000054859">
    <property type="component" value="Unassembled WGS sequence"/>
</dbReference>
<name>A0A0W0R5H9_9GAMM</name>
<dbReference type="EMBL" id="LNKA01000001">
    <property type="protein sequence ID" value="KTC66320.1"/>
    <property type="molecule type" value="Genomic_DNA"/>
</dbReference>
<dbReference type="SUPFAM" id="SSF52266">
    <property type="entry name" value="SGNH hydrolase"/>
    <property type="match status" value="1"/>
</dbReference>
<dbReference type="PATRIC" id="fig|45056.6.peg.1014"/>
<dbReference type="EMBL" id="LR134418">
    <property type="protein sequence ID" value="VEH84917.1"/>
    <property type="molecule type" value="Genomic_DNA"/>
</dbReference>
<evidence type="ECO:0000313" key="4">
    <source>
        <dbReference type="Proteomes" id="UP000054859"/>
    </source>
</evidence>
<dbReference type="InterPro" id="IPR001087">
    <property type="entry name" value="GDSL"/>
</dbReference>
<dbReference type="STRING" id="45056.Lade_0978"/>
<keyword evidence="1" id="KW-0732">Signal</keyword>
<dbReference type="OrthoDB" id="5659842at2"/>
<dbReference type="InterPro" id="IPR036514">
    <property type="entry name" value="SGNH_hydro_sf"/>
</dbReference>
<dbReference type="GO" id="GO:0004607">
    <property type="term" value="F:phosphatidylcholine-sterol O-acyltransferase activity"/>
    <property type="evidence" value="ECO:0007669"/>
    <property type="project" value="UniProtKB-EC"/>
</dbReference>
<protein>
    <submittedName>
        <fullName evidence="2 3">Thermolabile hemolysin</fullName>
        <ecNumber evidence="3">2.3.1.43</ecNumber>
    </submittedName>
</protein>
<keyword evidence="3" id="KW-0012">Acyltransferase</keyword>
<dbReference type="Proteomes" id="UP000281170">
    <property type="component" value="Plasmid 9"/>
</dbReference>
<dbReference type="RefSeq" id="WP_058462007.1">
    <property type="nucleotide sequence ID" value="NZ_CAAAHS010000002.1"/>
</dbReference>
<dbReference type="Pfam" id="PF00657">
    <property type="entry name" value="Lipase_GDSL"/>
    <property type="match status" value="1"/>
</dbReference>
<organism evidence="2 4">
    <name type="scientific">Legionella adelaidensis</name>
    <dbReference type="NCBI Taxonomy" id="45056"/>
    <lineage>
        <taxon>Bacteria</taxon>
        <taxon>Pseudomonadati</taxon>
        <taxon>Pseudomonadota</taxon>
        <taxon>Gammaproteobacteria</taxon>
        <taxon>Legionellales</taxon>
        <taxon>Legionellaceae</taxon>
        <taxon>Legionella</taxon>
    </lineage>
</organism>
<keyword evidence="3" id="KW-0808">Transferase</keyword>
<dbReference type="InterPro" id="IPR050592">
    <property type="entry name" value="GDSL_lipolytic_enzyme"/>
</dbReference>
<dbReference type="KEGG" id="ladl:NCTC12735_00537"/>
<keyword evidence="4" id="KW-1185">Reference proteome</keyword>
<reference evidence="3 5" key="2">
    <citation type="submission" date="2018-12" db="EMBL/GenBank/DDBJ databases">
        <authorList>
            <consortium name="Pathogen Informatics"/>
        </authorList>
    </citation>
    <scope>NUCLEOTIDE SEQUENCE [LARGE SCALE GENOMIC DNA]</scope>
    <source>
        <strain evidence="3 5">NCTC12735</strain>
        <plasmid evidence="5">9</plasmid>
    </source>
</reference>
<gene>
    <name evidence="2" type="ORF">Lade_0978</name>
    <name evidence="3" type="ORF">NCTC12735_00537</name>
</gene>
<evidence type="ECO:0000313" key="2">
    <source>
        <dbReference type="EMBL" id="KTC66320.1"/>
    </source>
</evidence>
<dbReference type="Gene3D" id="3.40.50.1110">
    <property type="entry name" value="SGNH hydrolase"/>
    <property type="match status" value="1"/>
</dbReference>
<evidence type="ECO:0000313" key="5">
    <source>
        <dbReference type="Proteomes" id="UP000281170"/>
    </source>
</evidence>
<evidence type="ECO:0000256" key="1">
    <source>
        <dbReference type="ARBA" id="ARBA00022729"/>
    </source>
</evidence>
<dbReference type="EC" id="2.3.1.43" evidence="3"/>
<dbReference type="AlphaFoldDB" id="A0A0W0R5H9"/>
<proteinExistence type="predicted"/>
<sequence length="511" mass="58839">MTKIISARKKVAHVIMMGDSLSDRGTLERRKLLGVIPMVALAGLQRYTALGRFTNGLAWSDLFSAHMINRFLIEELEEKQHKKGDMDVADRADDILTHRSKKNREATEFDEIQQKKEEHFGLRDDDIADGIISDDLKVQPFIEGSYTFDNDLYVKYQGRDFVRNYDEGGLTADDYRNSPTLNIPLCASRWILANLKQKREALLAYDAKNEVSTHHKKQTLVMEWSGGNDFITVNSRPSKEVVERVLKARIANVEALIKNGYRHFVLINLPDLSLTPRFQAKSKEEQENASRWCQYFNERLQEECQRLQKTYVHCSTNVFDVASIFNRVYHNPTAYGFAADKLTKPYTRSPDFRINKDHTSPSQGYMFWDDIHPTMDMHAILAQEISQYCEENFDFVAPKEEAVQKEVLHIAPEALKAAFITEYEKTLKSALSGWFGIFRRSRIDYKNASLVDILRHALDNQGHRTREVITKLQWIDSLGNLNLNIPALKKAKGELDRERELKSSAVGDLQL</sequence>